<feature type="domain" description="SAF" evidence="2">
    <location>
        <begin position="11"/>
        <end position="88"/>
    </location>
</feature>
<dbReference type="InterPro" id="IPR013974">
    <property type="entry name" value="SAF"/>
</dbReference>
<name>A0A1M6JDI4_9FIRM</name>
<reference evidence="3 4" key="1">
    <citation type="submission" date="2016-11" db="EMBL/GenBank/DDBJ databases">
        <authorList>
            <person name="Jaros S."/>
            <person name="Januszkiewicz K."/>
            <person name="Wedrychowicz H."/>
        </authorList>
    </citation>
    <scope>NUCLEOTIDE SEQUENCE [LARGE SCALE GENOMIC DNA]</scope>
    <source>
        <strain evidence="3 4">DSM 17477</strain>
    </source>
</reference>
<gene>
    <name evidence="3" type="ORF">SAMN02745751_02582</name>
</gene>
<organism evidence="3 4">
    <name type="scientific">Dethiosulfatibacter aminovorans DSM 17477</name>
    <dbReference type="NCBI Taxonomy" id="1121476"/>
    <lineage>
        <taxon>Bacteria</taxon>
        <taxon>Bacillati</taxon>
        <taxon>Bacillota</taxon>
        <taxon>Tissierellia</taxon>
        <taxon>Dethiosulfatibacter</taxon>
    </lineage>
</organism>
<dbReference type="Proteomes" id="UP000184052">
    <property type="component" value="Unassembled WGS sequence"/>
</dbReference>
<keyword evidence="1" id="KW-0456">Lyase</keyword>
<dbReference type="CDD" id="cd11613">
    <property type="entry name" value="SAF_AH_GD"/>
    <property type="match status" value="1"/>
</dbReference>
<dbReference type="EMBL" id="FQZL01000021">
    <property type="protein sequence ID" value="SHJ44700.1"/>
    <property type="molecule type" value="Genomic_DNA"/>
</dbReference>
<accession>A0A1M6JDI4</accession>
<dbReference type="RefSeq" id="WP_073049992.1">
    <property type="nucleotide sequence ID" value="NZ_FQZL01000021.1"/>
</dbReference>
<dbReference type="OrthoDB" id="9804574at2"/>
<evidence type="ECO:0000313" key="4">
    <source>
        <dbReference type="Proteomes" id="UP000184052"/>
    </source>
</evidence>
<dbReference type="SMART" id="SM00858">
    <property type="entry name" value="SAF"/>
    <property type="match status" value="1"/>
</dbReference>
<evidence type="ECO:0000259" key="2">
    <source>
        <dbReference type="SMART" id="SM00858"/>
    </source>
</evidence>
<evidence type="ECO:0000256" key="1">
    <source>
        <dbReference type="ARBA" id="ARBA00023239"/>
    </source>
</evidence>
<keyword evidence="4" id="KW-1185">Reference proteome</keyword>
<dbReference type="InterPro" id="IPR044144">
    <property type="entry name" value="SAF_UxaA/GarD"/>
</dbReference>
<proteinExistence type="predicted"/>
<protein>
    <submittedName>
        <fullName evidence="3">Altronate dehydratase small subunit</fullName>
    </submittedName>
</protein>
<dbReference type="GO" id="GO:0016829">
    <property type="term" value="F:lyase activity"/>
    <property type="evidence" value="ECO:0007669"/>
    <property type="project" value="UniProtKB-KW"/>
</dbReference>
<dbReference type="STRING" id="1121476.SAMN02745751_02582"/>
<sequence length="121" mass="13501">MKRFVRMNHKDTVATALDDFKAGDLAQVYSEENEHILDCRCIDDIPFGNKIALVDIEEGENVIKYGAVIGECTRGIGKGGLVHVHNVKSLVVDIPETFKKEIMRQMNIDQVGGEIHEIHGI</sequence>
<evidence type="ECO:0000313" key="3">
    <source>
        <dbReference type="EMBL" id="SHJ44700.1"/>
    </source>
</evidence>
<dbReference type="Gene3D" id="2.30.130.110">
    <property type="match status" value="1"/>
</dbReference>
<dbReference type="AlphaFoldDB" id="A0A1M6JDI4"/>